<protein>
    <submittedName>
        <fullName evidence="2">DUF255 domain-containing protein</fullName>
    </submittedName>
</protein>
<keyword evidence="3" id="KW-1185">Reference proteome</keyword>
<comment type="caution">
    <text evidence="2">The sequence shown here is derived from an EMBL/GenBank/DDBJ whole genome shotgun (WGS) entry which is preliminary data.</text>
</comment>
<dbReference type="Proteomes" id="UP000295706">
    <property type="component" value="Unassembled WGS sequence"/>
</dbReference>
<dbReference type="PROSITE" id="PS51352">
    <property type="entry name" value="THIOREDOXIN_2"/>
    <property type="match status" value="1"/>
</dbReference>
<evidence type="ECO:0000313" key="2">
    <source>
        <dbReference type="EMBL" id="TDB67000.1"/>
    </source>
</evidence>
<reference evidence="2 3" key="1">
    <citation type="submission" date="2019-02" db="EMBL/GenBank/DDBJ databases">
        <title>Arundinibacter roseus gen. nov., sp. nov., a new member of the family Cytophagaceae.</title>
        <authorList>
            <person name="Szuroczki S."/>
            <person name="Khayer B."/>
            <person name="Sproer C."/>
            <person name="Toumi M."/>
            <person name="Szabo A."/>
            <person name="Felfoldi T."/>
            <person name="Schumann P."/>
            <person name="Toth E."/>
        </authorList>
    </citation>
    <scope>NUCLEOTIDE SEQUENCE [LARGE SCALE GENOMIC DNA]</scope>
    <source>
        <strain evidence="2 3">DMA-k-7a</strain>
    </source>
</reference>
<dbReference type="OrthoDB" id="922811at2"/>
<dbReference type="RefSeq" id="WP_132116205.1">
    <property type="nucleotide sequence ID" value="NZ_SMJU01000004.1"/>
</dbReference>
<dbReference type="InterPro" id="IPR036249">
    <property type="entry name" value="Thioredoxin-like_sf"/>
</dbReference>
<evidence type="ECO:0000259" key="1">
    <source>
        <dbReference type="PROSITE" id="PS51352"/>
    </source>
</evidence>
<dbReference type="SUPFAM" id="SSF52833">
    <property type="entry name" value="Thioredoxin-like"/>
    <property type="match status" value="1"/>
</dbReference>
<dbReference type="AlphaFoldDB" id="A0A4R4KG42"/>
<evidence type="ECO:0000313" key="3">
    <source>
        <dbReference type="Proteomes" id="UP000295706"/>
    </source>
</evidence>
<dbReference type="Pfam" id="PF13899">
    <property type="entry name" value="Thioredoxin_7"/>
    <property type="match status" value="1"/>
</dbReference>
<dbReference type="PROSITE" id="PS51257">
    <property type="entry name" value="PROKAR_LIPOPROTEIN"/>
    <property type="match status" value="1"/>
</dbReference>
<feature type="domain" description="Thioredoxin" evidence="1">
    <location>
        <begin position="30"/>
        <end position="160"/>
    </location>
</feature>
<gene>
    <name evidence="2" type="ORF">EZE20_07755</name>
</gene>
<proteinExistence type="predicted"/>
<sequence length="421" mass="47805">MTRIAYLLFFTFTLFSCAKKKEQSTQNEGNSAAVAATDLVPVTQEGVIFYANNVDKAFAAARAQNKPVFVEIYSESCHVCQSFIPIFKEKQVRDFYNTNFLNYKIEVNSPEFQSFVLARKIFVPSLPLLLYFDQNQNLTHLGMIEADAQKLIEQGQLAQNPQLRSGSMKKRFEEGEKNTQFLIDFAMFSKVTMDTVMNRKAMEIYAQQQPVSSYGSETNFLAIEKLLMDVYNPMGQYFIKNLPQFRKTIDPTRVKNVAENLVMSSLYSSFGAQYNSAKVLEIRDYLIAAEIHPQVAKNRILLPLINAYFREKAPGKAVAHVNTHLTQVQMKATDYAYLLQFFNDKCPDASYVASAQKWFENALTLITKNSAEEADLYYSMAVAQKRANNIAEAKKMADQALTIARNAKAETGKIDTFLRTI</sequence>
<dbReference type="InterPro" id="IPR013766">
    <property type="entry name" value="Thioredoxin_domain"/>
</dbReference>
<accession>A0A4R4KG42</accession>
<dbReference type="EMBL" id="SMJU01000004">
    <property type="protein sequence ID" value="TDB67000.1"/>
    <property type="molecule type" value="Genomic_DNA"/>
</dbReference>
<dbReference type="Gene3D" id="3.40.30.10">
    <property type="entry name" value="Glutaredoxin"/>
    <property type="match status" value="1"/>
</dbReference>
<name>A0A4R4KG42_9BACT</name>
<organism evidence="2 3">
    <name type="scientific">Arundinibacter roseus</name>
    <dbReference type="NCBI Taxonomy" id="2070510"/>
    <lineage>
        <taxon>Bacteria</taxon>
        <taxon>Pseudomonadati</taxon>
        <taxon>Bacteroidota</taxon>
        <taxon>Cytophagia</taxon>
        <taxon>Cytophagales</taxon>
        <taxon>Spirosomataceae</taxon>
        <taxon>Arundinibacter</taxon>
    </lineage>
</organism>